<gene>
    <name evidence="2" type="ORF">SNOG_00533</name>
</gene>
<dbReference type="InParanoid" id="Q0V631"/>
<feature type="region of interest" description="Disordered" evidence="1">
    <location>
        <begin position="1"/>
        <end position="31"/>
    </location>
</feature>
<dbReference type="EMBL" id="CH445325">
    <property type="protein sequence ID" value="EAT92028.1"/>
    <property type="molecule type" value="Genomic_DNA"/>
</dbReference>
<evidence type="ECO:0000313" key="2">
    <source>
        <dbReference type="EMBL" id="EAT92028.1"/>
    </source>
</evidence>
<dbReference type="KEGG" id="pno:SNOG_00533"/>
<dbReference type="HOGENOM" id="CLU_3399571_0_0_1"/>
<organism evidence="2 3">
    <name type="scientific">Phaeosphaeria nodorum (strain SN15 / ATCC MYA-4574 / FGSC 10173)</name>
    <name type="common">Glume blotch fungus</name>
    <name type="synonym">Parastagonospora nodorum</name>
    <dbReference type="NCBI Taxonomy" id="321614"/>
    <lineage>
        <taxon>Eukaryota</taxon>
        <taxon>Fungi</taxon>
        <taxon>Dikarya</taxon>
        <taxon>Ascomycota</taxon>
        <taxon>Pezizomycotina</taxon>
        <taxon>Dothideomycetes</taxon>
        <taxon>Pleosporomycetidae</taxon>
        <taxon>Pleosporales</taxon>
        <taxon>Pleosporineae</taxon>
        <taxon>Phaeosphaeriaceae</taxon>
        <taxon>Parastagonospora</taxon>
    </lineage>
</organism>
<dbReference type="GeneID" id="5967757"/>
<reference evidence="3" key="1">
    <citation type="journal article" date="2007" name="Plant Cell">
        <title>Dothideomycete-plant interactions illuminated by genome sequencing and EST analysis of the wheat pathogen Stagonospora nodorum.</title>
        <authorList>
            <person name="Hane J.K."/>
            <person name="Lowe R.G."/>
            <person name="Solomon P.S."/>
            <person name="Tan K.C."/>
            <person name="Schoch C.L."/>
            <person name="Spatafora J.W."/>
            <person name="Crous P.W."/>
            <person name="Kodira C."/>
            <person name="Birren B.W."/>
            <person name="Galagan J.E."/>
            <person name="Torriani S.F."/>
            <person name="McDonald B.A."/>
            <person name="Oliver R.P."/>
        </authorList>
    </citation>
    <scope>NUCLEOTIDE SEQUENCE [LARGE SCALE GENOMIC DNA]</scope>
    <source>
        <strain evidence="3">SN15 / ATCC MYA-4574 / FGSC 10173</strain>
    </source>
</reference>
<dbReference type="AlphaFoldDB" id="Q0V631"/>
<protein>
    <submittedName>
        <fullName evidence="2">Uncharacterized protein</fullName>
    </submittedName>
</protein>
<feature type="compositionally biased region" description="Low complexity" evidence="1">
    <location>
        <begin position="11"/>
        <end position="31"/>
    </location>
</feature>
<evidence type="ECO:0000313" key="3">
    <source>
        <dbReference type="Proteomes" id="UP000001055"/>
    </source>
</evidence>
<accession>Q0V631</accession>
<sequence>MIDRTHAGMYAGKPTGPTSPPSAATSDRLAQ</sequence>
<dbReference type="RefSeq" id="XP_001791217.1">
    <property type="nucleotide sequence ID" value="XM_001791165.1"/>
</dbReference>
<evidence type="ECO:0000256" key="1">
    <source>
        <dbReference type="SAM" id="MobiDB-lite"/>
    </source>
</evidence>
<name>Q0V631_PHANO</name>
<proteinExistence type="predicted"/>
<dbReference type="Proteomes" id="UP000001055">
    <property type="component" value="Unassembled WGS sequence"/>
</dbReference>